<dbReference type="EMBL" id="STFG01000001">
    <property type="protein sequence ID" value="THU05358.1"/>
    <property type="molecule type" value="Genomic_DNA"/>
</dbReference>
<feature type="domain" description="Surface adhesin CshA non-repetitive" evidence="3">
    <location>
        <begin position="38"/>
        <end position="238"/>
    </location>
</feature>
<dbReference type="OrthoDB" id="5400913at2"/>
<keyword evidence="1" id="KW-0812">Transmembrane</keyword>
<keyword evidence="5" id="KW-1185">Reference proteome</keyword>
<feature type="transmembrane region" description="Helical" evidence="1">
    <location>
        <begin position="258"/>
        <end position="275"/>
    </location>
</feature>
<dbReference type="RefSeq" id="WP_136572068.1">
    <property type="nucleotide sequence ID" value="NZ_STFG01000001.1"/>
</dbReference>
<proteinExistence type="predicted"/>
<sequence>MKTKFIKQATAAALSISLCMSAFAATTSKATDSAPKANEIEWLDFSDYDKTQVTSSSGQLLSFTTIDGLILSFRLKQSNPLNPDFGTSTSPNFSTNASFGRTGYKGISGSPLIYGYNNGTLEFSDIQLSDSAGNRYAFEWITADAETTARSRTHQERQLFTTNGGNWTEIANLTRVDGSANVGILDLSTPELARIYKDVFNNEGGAYILGTQTPSRIFIDYGSDSEAIASRQAIAFGLITSKTVISHIAPAAVPANNPLAILILASAMVIGTLSVQRKRKARKF</sequence>
<keyword evidence="2" id="KW-0732">Signal</keyword>
<gene>
    <name evidence="4" type="ORF">E9531_02140</name>
</gene>
<evidence type="ECO:0000256" key="1">
    <source>
        <dbReference type="SAM" id="Phobius"/>
    </source>
</evidence>
<dbReference type="AlphaFoldDB" id="A0A4S8FCN7"/>
<dbReference type="Proteomes" id="UP000308917">
    <property type="component" value="Unassembled WGS sequence"/>
</dbReference>
<dbReference type="InterPro" id="IPR040683">
    <property type="entry name" value="CshA_NR2"/>
</dbReference>
<evidence type="ECO:0000313" key="5">
    <source>
        <dbReference type="Proteomes" id="UP000308917"/>
    </source>
</evidence>
<evidence type="ECO:0000313" key="4">
    <source>
        <dbReference type="EMBL" id="THU05358.1"/>
    </source>
</evidence>
<feature type="signal peptide" evidence="2">
    <location>
        <begin position="1"/>
        <end position="24"/>
    </location>
</feature>
<accession>A0A4S8FCN7</accession>
<keyword evidence="1" id="KW-1133">Transmembrane helix</keyword>
<comment type="caution">
    <text evidence="4">The sequence shown here is derived from an EMBL/GenBank/DDBJ whole genome shotgun (WGS) entry which is preliminary data.</text>
</comment>
<name>A0A4S8FCN7_9BURK</name>
<feature type="chain" id="PRO_5020786442" description="Surface adhesin CshA non-repetitive domain-containing protein" evidence="2">
    <location>
        <begin position="25"/>
        <end position="284"/>
    </location>
</feature>
<reference evidence="4 5" key="1">
    <citation type="journal article" date="2015" name="Antonie Van Leeuwenhoek">
        <title>Lampropedia puyangensis sp. nov., isolated from symptomatic bark of Populus ? euramericana canker and emended description of Lampropedia hyalina (Ehrenberg 1832) Lee et al. 2004.</title>
        <authorList>
            <person name="Li Y."/>
            <person name="Wang T."/>
            <person name="Piao C.G."/>
            <person name="Wang L.F."/>
            <person name="Tian G.Z."/>
            <person name="Zhu T.H."/>
            <person name="Guo M.W."/>
        </authorList>
    </citation>
    <scope>NUCLEOTIDE SEQUENCE [LARGE SCALE GENOMIC DNA]</scope>
    <source>
        <strain evidence="4 5">2-bin</strain>
    </source>
</reference>
<evidence type="ECO:0000256" key="2">
    <source>
        <dbReference type="SAM" id="SignalP"/>
    </source>
</evidence>
<evidence type="ECO:0000259" key="3">
    <source>
        <dbReference type="Pfam" id="PF18651"/>
    </source>
</evidence>
<keyword evidence="1" id="KW-0472">Membrane</keyword>
<organism evidence="4 5">
    <name type="scientific">Lampropedia puyangensis</name>
    <dbReference type="NCBI Taxonomy" id="1330072"/>
    <lineage>
        <taxon>Bacteria</taxon>
        <taxon>Pseudomonadati</taxon>
        <taxon>Pseudomonadota</taxon>
        <taxon>Betaproteobacteria</taxon>
        <taxon>Burkholderiales</taxon>
        <taxon>Comamonadaceae</taxon>
        <taxon>Lampropedia</taxon>
    </lineage>
</organism>
<dbReference type="Pfam" id="PF18651">
    <property type="entry name" value="CshA_NR2"/>
    <property type="match status" value="1"/>
</dbReference>
<protein>
    <recommendedName>
        <fullName evidence="3">Surface adhesin CshA non-repetitive domain-containing protein</fullName>
    </recommendedName>
</protein>